<evidence type="ECO:0000313" key="6">
    <source>
        <dbReference type="Proteomes" id="UP000435877"/>
    </source>
</evidence>
<protein>
    <recommendedName>
        <fullName evidence="2">Tll0287-like domain-containing protein</fullName>
    </recommendedName>
</protein>
<sequence length="193" mass="21438">MKSIFRYLFVINLLVMSSGFVSSQSLVSAEDQQQARALVSDFGKALKSVLVSSIAEDGLINAVEVCQLQAPLIAENKSNLSAWRIARTSLKVRNEKNAPDAWESEVLQRFETLNEQGEDVSKMEYFELTTQNEEAVLRYMKPISTAGLCLACHGERVSPELASKINHLYPNDMAVGFKMGDIRGAFSLQKTLD</sequence>
<dbReference type="InterPro" id="IPR021796">
    <property type="entry name" value="Tll0287-like_dom"/>
</dbReference>
<dbReference type="RefSeq" id="WP_159269875.1">
    <property type="nucleotide sequence ID" value="NZ_CACSIK010000003.1"/>
</dbReference>
<evidence type="ECO:0000313" key="7">
    <source>
        <dbReference type="Proteomes" id="UP000439591"/>
    </source>
</evidence>
<evidence type="ECO:0000256" key="1">
    <source>
        <dbReference type="SAM" id="SignalP"/>
    </source>
</evidence>
<reference evidence="6 7" key="1">
    <citation type="submission" date="2019-11" db="EMBL/GenBank/DDBJ databases">
        <authorList>
            <person name="Holert J."/>
        </authorList>
    </citation>
    <scope>NUCLEOTIDE SEQUENCE [LARGE SCALE GENOMIC DNA]</scope>
    <source>
        <strain evidence="4">BC3_2A</strain>
        <strain evidence="3">SB11_1A</strain>
    </source>
</reference>
<dbReference type="OrthoDB" id="9797588at2"/>
<dbReference type="Proteomes" id="UP000435877">
    <property type="component" value="Unassembled WGS sequence"/>
</dbReference>
<name>A0A5S9QH72_9GAMM</name>
<feature type="signal peptide" evidence="1">
    <location>
        <begin position="1"/>
        <end position="23"/>
    </location>
</feature>
<feature type="domain" description="Tll0287-like" evidence="2">
    <location>
        <begin position="43"/>
        <end position="188"/>
    </location>
</feature>
<dbReference type="Pfam" id="PF11845">
    <property type="entry name" value="Tll0287-like"/>
    <property type="match status" value="1"/>
</dbReference>
<dbReference type="EMBL" id="CACSIM010000008">
    <property type="protein sequence ID" value="CAA0121917.1"/>
    <property type="molecule type" value="Genomic_DNA"/>
</dbReference>
<proteinExistence type="predicted"/>
<organism evidence="4 7">
    <name type="scientific">Zhongshania aliphaticivorans</name>
    <dbReference type="NCBI Taxonomy" id="1470434"/>
    <lineage>
        <taxon>Bacteria</taxon>
        <taxon>Pseudomonadati</taxon>
        <taxon>Pseudomonadota</taxon>
        <taxon>Gammaproteobacteria</taxon>
        <taxon>Cellvibrionales</taxon>
        <taxon>Spongiibacteraceae</taxon>
        <taxon>Zhongshania</taxon>
    </lineage>
</organism>
<dbReference type="EMBL" id="CACSIM010000006">
    <property type="protein sequence ID" value="CAA0118018.1"/>
    <property type="molecule type" value="Genomic_DNA"/>
</dbReference>
<evidence type="ECO:0000313" key="4">
    <source>
        <dbReference type="EMBL" id="CAA0118018.1"/>
    </source>
</evidence>
<evidence type="ECO:0000313" key="3">
    <source>
        <dbReference type="EMBL" id="CAA0110158.1"/>
    </source>
</evidence>
<gene>
    <name evidence="3" type="ORF">IHBHHGIJ_03171</name>
    <name evidence="4" type="ORF">KFEGEMFD_03384</name>
    <name evidence="5" type="ORF">KFEGEMFD_03916</name>
</gene>
<evidence type="ECO:0000259" key="2">
    <source>
        <dbReference type="Pfam" id="PF11845"/>
    </source>
</evidence>
<feature type="chain" id="PRO_5036150544" description="Tll0287-like domain-containing protein" evidence="1">
    <location>
        <begin position="24"/>
        <end position="193"/>
    </location>
</feature>
<dbReference type="Proteomes" id="UP000439591">
    <property type="component" value="Unassembled WGS sequence"/>
</dbReference>
<dbReference type="EMBL" id="CACSIK010000003">
    <property type="protein sequence ID" value="CAA0110158.1"/>
    <property type="molecule type" value="Genomic_DNA"/>
</dbReference>
<keyword evidence="6" id="KW-1185">Reference proteome</keyword>
<evidence type="ECO:0000313" key="5">
    <source>
        <dbReference type="EMBL" id="CAA0121917.1"/>
    </source>
</evidence>
<dbReference type="AlphaFoldDB" id="A0A5S9QH72"/>
<accession>A0A5S9QH72</accession>
<keyword evidence="1" id="KW-0732">Signal</keyword>